<dbReference type="PANTHER" id="PTHR42695">
    <property type="entry name" value="GLUTAMINE AMIDOTRANSFERASE YLR126C-RELATED"/>
    <property type="match status" value="1"/>
</dbReference>
<reference evidence="2" key="2">
    <citation type="journal article" date="2023" name="IMA Fungus">
        <title>Comparative genomic study of the Penicillium genus elucidates a diverse pangenome and 15 lateral gene transfer events.</title>
        <authorList>
            <person name="Petersen C."/>
            <person name="Sorensen T."/>
            <person name="Nielsen M.R."/>
            <person name="Sondergaard T.E."/>
            <person name="Sorensen J.L."/>
            <person name="Fitzpatrick D.A."/>
            <person name="Frisvad J.C."/>
            <person name="Nielsen K.L."/>
        </authorList>
    </citation>
    <scope>NUCLEOTIDE SEQUENCE</scope>
    <source>
        <strain evidence="2">IBT 29864</strain>
    </source>
</reference>
<dbReference type="PROSITE" id="PS51273">
    <property type="entry name" value="GATASE_TYPE_1"/>
    <property type="match status" value="1"/>
</dbReference>
<feature type="domain" description="Glutamine amidotransferase" evidence="1">
    <location>
        <begin position="52"/>
        <end position="213"/>
    </location>
</feature>
<dbReference type="GO" id="GO:0005634">
    <property type="term" value="C:nucleus"/>
    <property type="evidence" value="ECO:0007669"/>
    <property type="project" value="TreeGrafter"/>
</dbReference>
<dbReference type="RefSeq" id="XP_056555391.1">
    <property type="nucleotide sequence ID" value="XM_056699978.1"/>
</dbReference>
<evidence type="ECO:0000313" key="3">
    <source>
        <dbReference type="Proteomes" id="UP001147782"/>
    </source>
</evidence>
<name>A0A9W9S2P0_9EURO</name>
<dbReference type="InterPro" id="IPR044992">
    <property type="entry name" value="ChyE-like"/>
</dbReference>
<comment type="caution">
    <text evidence="2">The sequence shown here is derived from an EMBL/GenBank/DDBJ whole genome shotgun (WGS) entry which is preliminary data.</text>
</comment>
<gene>
    <name evidence="2" type="ORF">N7496_007049</name>
</gene>
<evidence type="ECO:0000259" key="1">
    <source>
        <dbReference type="Pfam" id="PF00117"/>
    </source>
</evidence>
<dbReference type="PANTHER" id="PTHR42695:SF5">
    <property type="entry name" value="GLUTAMINE AMIDOTRANSFERASE YLR126C-RELATED"/>
    <property type="match status" value="1"/>
</dbReference>
<dbReference type="CDD" id="cd01741">
    <property type="entry name" value="GATase1_1"/>
    <property type="match status" value="1"/>
</dbReference>
<dbReference type="GO" id="GO:0005829">
    <property type="term" value="C:cytosol"/>
    <property type="evidence" value="ECO:0007669"/>
    <property type="project" value="TreeGrafter"/>
</dbReference>
<dbReference type="AlphaFoldDB" id="A0A9W9S2P0"/>
<dbReference type="GeneID" id="81439157"/>
<dbReference type="SUPFAM" id="SSF52317">
    <property type="entry name" value="Class I glutamine amidotransferase-like"/>
    <property type="match status" value="1"/>
</dbReference>
<dbReference type="Gene3D" id="3.40.50.880">
    <property type="match status" value="1"/>
</dbReference>
<dbReference type="Proteomes" id="UP001147782">
    <property type="component" value="Unassembled WGS sequence"/>
</dbReference>
<proteinExistence type="predicted"/>
<sequence length="252" mass="28137">MRPPLRIAVLECDTPLPETDSRYHGYGGVFTALLKSSAKTFNDGDRLDPEADLHISRWDIMSRMEYPKLEDIDAVLLSGSRYNSYEDVPWTNRLVEFTQSILAQGRVRLLGICFGHQIVGRALGVKVGPSDQGWETAVCEVDLTVKGKELFGRDKLHIQQMHQDIVSECPSGVTLLGSSPRCAVQGMYSPRRFITVQGHPEFNEEIEIEIIKNRTKAGVFSEDQAQEALSRVGNEHDGVSIGATFLNFLLED</sequence>
<dbReference type="Pfam" id="PF00117">
    <property type="entry name" value="GATase"/>
    <property type="match status" value="1"/>
</dbReference>
<dbReference type="InterPro" id="IPR017926">
    <property type="entry name" value="GATASE"/>
</dbReference>
<dbReference type="InterPro" id="IPR029062">
    <property type="entry name" value="Class_I_gatase-like"/>
</dbReference>
<reference evidence="2" key="1">
    <citation type="submission" date="2022-11" db="EMBL/GenBank/DDBJ databases">
        <authorList>
            <person name="Petersen C."/>
        </authorList>
    </citation>
    <scope>NUCLEOTIDE SEQUENCE</scope>
    <source>
        <strain evidence="2">IBT 29864</strain>
    </source>
</reference>
<accession>A0A9W9S2P0</accession>
<keyword evidence="2" id="KW-0315">Glutamine amidotransferase</keyword>
<organism evidence="2 3">
    <name type="scientific">Penicillium cataractarum</name>
    <dbReference type="NCBI Taxonomy" id="2100454"/>
    <lineage>
        <taxon>Eukaryota</taxon>
        <taxon>Fungi</taxon>
        <taxon>Dikarya</taxon>
        <taxon>Ascomycota</taxon>
        <taxon>Pezizomycotina</taxon>
        <taxon>Eurotiomycetes</taxon>
        <taxon>Eurotiomycetidae</taxon>
        <taxon>Eurotiales</taxon>
        <taxon>Aspergillaceae</taxon>
        <taxon>Penicillium</taxon>
    </lineage>
</organism>
<evidence type="ECO:0000313" key="2">
    <source>
        <dbReference type="EMBL" id="KAJ5370957.1"/>
    </source>
</evidence>
<dbReference type="OrthoDB" id="92161at2759"/>
<dbReference type="EMBL" id="JAPZBS010000005">
    <property type="protein sequence ID" value="KAJ5370957.1"/>
    <property type="molecule type" value="Genomic_DNA"/>
</dbReference>
<keyword evidence="3" id="KW-1185">Reference proteome</keyword>
<protein>
    <submittedName>
        <fullName evidence="2">Glutamine amidotransferase type 1</fullName>
    </submittedName>
</protein>